<accession>A0A516KDG3</accession>
<evidence type="ECO:0000256" key="1">
    <source>
        <dbReference type="ARBA" id="ARBA00022448"/>
    </source>
</evidence>
<proteinExistence type="predicted"/>
<dbReference type="GO" id="GO:0016887">
    <property type="term" value="F:ATP hydrolysis activity"/>
    <property type="evidence" value="ECO:0007669"/>
    <property type="project" value="InterPro"/>
</dbReference>
<dbReference type="InterPro" id="IPR008995">
    <property type="entry name" value="Mo/tungstate-bd_C_term_dom"/>
</dbReference>
<dbReference type="InterPro" id="IPR013611">
    <property type="entry name" value="Transp-assoc_OB_typ2"/>
</dbReference>
<dbReference type="InterPro" id="IPR050093">
    <property type="entry name" value="ABC_SmlMolc_Importer"/>
</dbReference>
<evidence type="ECO:0000313" key="5">
    <source>
        <dbReference type="EMBL" id="QDP39407.1"/>
    </source>
</evidence>
<gene>
    <name evidence="5" type="ORF">FN924_03905</name>
</gene>
<dbReference type="GO" id="GO:0140359">
    <property type="term" value="F:ABC-type transporter activity"/>
    <property type="evidence" value="ECO:0007669"/>
    <property type="project" value="UniProtKB-ARBA"/>
</dbReference>
<dbReference type="PROSITE" id="PS50893">
    <property type="entry name" value="ABC_TRANSPORTER_2"/>
    <property type="match status" value="1"/>
</dbReference>
<protein>
    <submittedName>
        <fullName evidence="5">ABC transporter ATP-binding protein</fullName>
    </submittedName>
</protein>
<evidence type="ECO:0000256" key="2">
    <source>
        <dbReference type="ARBA" id="ARBA00022741"/>
    </source>
</evidence>
<dbReference type="EMBL" id="CP041666">
    <property type="protein sequence ID" value="QDP39407.1"/>
    <property type="molecule type" value="Genomic_DNA"/>
</dbReference>
<organism evidence="5 6">
    <name type="scientific">Radiobacillus deserti</name>
    <dbReference type="NCBI Taxonomy" id="2594883"/>
    <lineage>
        <taxon>Bacteria</taxon>
        <taxon>Bacillati</taxon>
        <taxon>Bacillota</taxon>
        <taxon>Bacilli</taxon>
        <taxon>Bacillales</taxon>
        <taxon>Bacillaceae</taxon>
        <taxon>Radiobacillus</taxon>
    </lineage>
</organism>
<evidence type="ECO:0000259" key="4">
    <source>
        <dbReference type="PROSITE" id="PS50893"/>
    </source>
</evidence>
<keyword evidence="3 5" id="KW-0067">ATP-binding</keyword>
<dbReference type="InterPro" id="IPR003439">
    <property type="entry name" value="ABC_transporter-like_ATP-bd"/>
</dbReference>
<dbReference type="RefSeq" id="WP_143892157.1">
    <property type="nucleotide sequence ID" value="NZ_CP041666.1"/>
</dbReference>
<dbReference type="GO" id="GO:0005524">
    <property type="term" value="F:ATP binding"/>
    <property type="evidence" value="ECO:0007669"/>
    <property type="project" value="UniProtKB-KW"/>
</dbReference>
<reference evidence="5 6" key="1">
    <citation type="submission" date="2019-07" db="EMBL/GenBank/DDBJ databases">
        <authorList>
            <person name="Li J."/>
        </authorList>
    </citation>
    <scope>NUCLEOTIDE SEQUENCE [LARGE SCALE GENOMIC DNA]</scope>
    <source>
        <strain evidence="5 6">TKL69</strain>
    </source>
</reference>
<dbReference type="InterPro" id="IPR027417">
    <property type="entry name" value="P-loop_NTPase"/>
</dbReference>
<evidence type="ECO:0000256" key="3">
    <source>
        <dbReference type="ARBA" id="ARBA00022840"/>
    </source>
</evidence>
<dbReference type="AlphaFoldDB" id="A0A516KDG3"/>
<keyword evidence="2" id="KW-0547">Nucleotide-binding</keyword>
<sequence>MTTVIKDLVRRFGTFEALKGINLDIQKGEFIAILGPSGCGKTTFLRLLAGFDSPTDGSIQMNGIEVGSRKATLPPEKRNIGMVFQSFALWPHLNVKEHMRFPLVHHRFVPKNMNLEKRIQEVLDITELQDFANRMPNELSGGQKQRVALGRAIAPKPDILLMDEPLSNLDAELRMEMRREIQEIHRLTKATIVYVTHDQGEALAMADRIVVMNEGRIEQVGTPRDIYSFPSTEFVASFVGKANLIKGGWHGNHFVPELAPSLKWTDLGVSEELKKRNIYPLRPEQVELSYEEDGIPGVITSVQYQGKEIHYTVQTQDQSWVVHMDILHAFPLGESVFVRMKQEPVLVRKPEKTASN</sequence>
<dbReference type="SUPFAM" id="SSF52540">
    <property type="entry name" value="P-loop containing nucleoside triphosphate hydrolases"/>
    <property type="match status" value="1"/>
</dbReference>
<dbReference type="PANTHER" id="PTHR42781:SF9">
    <property type="entry name" value="AMINO ACID ABC TRANSPORTER, ATP-BINDING PROTEIN-RELATED"/>
    <property type="match status" value="1"/>
</dbReference>
<keyword evidence="1" id="KW-0813">Transport</keyword>
<dbReference type="OrthoDB" id="9790614at2"/>
<dbReference type="Pfam" id="PF00005">
    <property type="entry name" value="ABC_tran"/>
    <property type="match status" value="1"/>
</dbReference>
<dbReference type="PANTHER" id="PTHR42781">
    <property type="entry name" value="SPERMIDINE/PUTRESCINE IMPORT ATP-BINDING PROTEIN POTA"/>
    <property type="match status" value="1"/>
</dbReference>
<dbReference type="PROSITE" id="PS00211">
    <property type="entry name" value="ABC_TRANSPORTER_1"/>
    <property type="match status" value="1"/>
</dbReference>
<dbReference type="GO" id="GO:0043190">
    <property type="term" value="C:ATP-binding cassette (ABC) transporter complex"/>
    <property type="evidence" value="ECO:0007669"/>
    <property type="project" value="InterPro"/>
</dbReference>
<dbReference type="FunFam" id="3.40.50.300:FF:000042">
    <property type="entry name" value="Maltose/maltodextrin ABC transporter, ATP-binding protein"/>
    <property type="match status" value="1"/>
</dbReference>
<dbReference type="KEGG" id="aqt:FN924_03905"/>
<dbReference type="Proteomes" id="UP000315215">
    <property type="component" value="Chromosome"/>
</dbReference>
<dbReference type="Pfam" id="PF08402">
    <property type="entry name" value="TOBE_2"/>
    <property type="match status" value="1"/>
</dbReference>
<dbReference type="SMART" id="SM00382">
    <property type="entry name" value="AAA"/>
    <property type="match status" value="1"/>
</dbReference>
<name>A0A516KDG3_9BACI</name>
<keyword evidence="6" id="KW-1185">Reference proteome</keyword>
<dbReference type="SUPFAM" id="SSF50331">
    <property type="entry name" value="MOP-like"/>
    <property type="match status" value="1"/>
</dbReference>
<feature type="domain" description="ABC transporter" evidence="4">
    <location>
        <begin position="3"/>
        <end position="239"/>
    </location>
</feature>
<dbReference type="InterPro" id="IPR003593">
    <property type="entry name" value="AAA+_ATPase"/>
</dbReference>
<dbReference type="InterPro" id="IPR017871">
    <property type="entry name" value="ABC_transporter-like_CS"/>
</dbReference>
<evidence type="ECO:0000313" key="6">
    <source>
        <dbReference type="Proteomes" id="UP000315215"/>
    </source>
</evidence>
<dbReference type="Gene3D" id="3.40.50.300">
    <property type="entry name" value="P-loop containing nucleotide triphosphate hydrolases"/>
    <property type="match status" value="1"/>
</dbReference>